<dbReference type="KEGG" id="strg:SRT_18330"/>
<proteinExistence type="predicted"/>
<dbReference type="EMBL" id="AP014612">
    <property type="protein sequence ID" value="BAQ25094.1"/>
    <property type="molecule type" value="Genomic_DNA"/>
</dbReference>
<keyword evidence="2" id="KW-1185">Reference proteome</keyword>
<reference evidence="1 2" key="1">
    <citation type="journal article" date="2016" name="Microbiol. Immunol.">
        <title>Complete genome sequence of Streptococcus troglodytae TKU31 isolated from the oral cavity of a chimpanzee (Pan troglodytes).</title>
        <authorList>
            <person name="Okamoto M."/>
            <person name="Naito M."/>
            <person name="Miyanohara M."/>
            <person name="Imai S."/>
            <person name="Nomura Y."/>
            <person name="Saito W."/>
            <person name="Momoi Y."/>
            <person name="Takada K."/>
            <person name="Miyabe-Nishiwaki T."/>
            <person name="Tomonaga M."/>
            <person name="Hanada N."/>
        </authorList>
    </citation>
    <scope>NUCLEOTIDE SEQUENCE [LARGE SCALE GENOMIC DNA]</scope>
    <source>
        <strain evidence="2">TKU 31</strain>
    </source>
</reference>
<sequence>MEAKTDHIFVKLSDNPNIEINYKSSDKLIFKIYYTDIRS</sequence>
<dbReference type="Proteomes" id="UP000217758">
    <property type="component" value="Chromosome"/>
</dbReference>
<evidence type="ECO:0000313" key="1">
    <source>
        <dbReference type="EMBL" id="BAQ25094.1"/>
    </source>
</evidence>
<name>A0A1L7LLK4_9STRE</name>
<evidence type="ECO:0000313" key="2">
    <source>
        <dbReference type="Proteomes" id="UP000217758"/>
    </source>
</evidence>
<organism evidence="1 2">
    <name type="scientific">Streptococcus troglodytae</name>
    <dbReference type="NCBI Taxonomy" id="1111760"/>
    <lineage>
        <taxon>Bacteria</taxon>
        <taxon>Bacillati</taxon>
        <taxon>Bacillota</taxon>
        <taxon>Bacilli</taxon>
        <taxon>Lactobacillales</taxon>
        <taxon>Streptococcaceae</taxon>
        <taxon>Streptococcus</taxon>
    </lineage>
</organism>
<dbReference type="AlphaFoldDB" id="A0A1L7LLK4"/>
<gene>
    <name evidence="1" type="ORF">SRT_18330</name>
</gene>
<protein>
    <submittedName>
        <fullName evidence="1">Lantibiotic mersacidin modifying enzyme</fullName>
    </submittedName>
</protein>
<accession>A0A1L7LLK4</accession>